<evidence type="ECO:0000313" key="3">
    <source>
        <dbReference type="Proteomes" id="UP000798808"/>
    </source>
</evidence>
<dbReference type="Pfam" id="PF13590">
    <property type="entry name" value="DUF4136"/>
    <property type="match status" value="1"/>
</dbReference>
<dbReference type="Proteomes" id="UP000798808">
    <property type="component" value="Unassembled WGS sequence"/>
</dbReference>
<organism evidence="2 3">
    <name type="scientific">Fulvivirga kasyanovii</name>
    <dbReference type="NCBI Taxonomy" id="396812"/>
    <lineage>
        <taxon>Bacteria</taxon>
        <taxon>Pseudomonadati</taxon>
        <taxon>Bacteroidota</taxon>
        <taxon>Cytophagia</taxon>
        <taxon>Cytophagales</taxon>
        <taxon>Fulvivirgaceae</taxon>
        <taxon>Fulvivirga</taxon>
    </lineage>
</organism>
<evidence type="ECO:0000259" key="1">
    <source>
        <dbReference type="Pfam" id="PF13590"/>
    </source>
</evidence>
<protein>
    <submittedName>
        <fullName evidence="2">DUF4136 domain-containing protein</fullName>
    </submittedName>
</protein>
<accession>A0ABW9RQA2</accession>
<dbReference type="PROSITE" id="PS51257">
    <property type="entry name" value="PROKAR_LIPOPROTEIN"/>
    <property type="match status" value="1"/>
</dbReference>
<gene>
    <name evidence="2" type="ORF">E1163_15380</name>
</gene>
<feature type="domain" description="DUF4136" evidence="1">
    <location>
        <begin position="28"/>
        <end position="175"/>
    </location>
</feature>
<name>A0ABW9RQA2_9BACT</name>
<proteinExistence type="predicted"/>
<dbReference type="RefSeq" id="WP_155173350.1">
    <property type="nucleotide sequence ID" value="NZ_BAAAFL010000016.1"/>
</dbReference>
<dbReference type="EMBL" id="SMLW01000576">
    <property type="protein sequence ID" value="MTI26339.1"/>
    <property type="molecule type" value="Genomic_DNA"/>
</dbReference>
<dbReference type="Gene3D" id="3.30.160.670">
    <property type="match status" value="1"/>
</dbReference>
<comment type="caution">
    <text evidence="2">The sequence shown here is derived from an EMBL/GenBank/DDBJ whole genome shotgun (WGS) entry which is preliminary data.</text>
</comment>
<keyword evidence="3" id="KW-1185">Reference proteome</keyword>
<evidence type="ECO:0000313" key="2">
    <source>
        <dbReference type="EMBL" id="MTI26339.1"/>
    </source>
</evidence>
<sequence>MKAQTFLPCASVLLVLISGCFSYRELPVEYDYSYKGRFDKYNSYDFLIQGENAELMSTSGTTIYNAIESHMKFLGYKKKSNRPDLLLSFRVFADSLNFRGYNQPKIEDWMAKKDRDLEYQRMKIGMKEGTLLIQIFDRKQKSSIWQGYATDYYGKVDFTDIRDVNNAVKSILNKYQFFADGFLEEQQKILSQ</sequence>
<reference evidence="2 3" key="1">
    <citation type="submission" date="2019-02" db="EMBL/GenBank/DDBJ databases">
        <authorList>
            <person name="Goldberg S.R."/>
            <person name="Haltli B.A."/>
            <person name="Correa H."/>
            <person name="Russell K.G."/>
        </authorList>
    </citation>
    <scope>NUCLEOTIDE SEQUENCE [LARGE SCALE GENOMIC DNA]</scope>
    <source>
        <strain evidence="2 3">JCM 16186</strain>
    </source>
</reference>
<dbReference type="InterPro" id="IPR025411">
    <property type="entry name" value="DUF4136"/>
</dbReference>